<dbReference type="RefSeq" id="YP_010798156.1">
    <property type="nucleotide sequence ID" value="NC_076340.1"/>
</dbReference>
<protein>
    <submittedName>
        <fullName evidence="1">33K protein</fullName>
    </submittedName>
</protein>
<proteinExistence type="predicted"/>
<dbReference type="KEGG" id="vg:80536238"/>
<sequence length="131" mass="15818">MLNYYCSPQKPLNQTSEKILAKDSRSRNSHRRKRRIPAQALIHESTYQEILKLRREVWNTVRDLKDLIYENDFREELHIQNRTLNSILAKYTSCADLNVLYKMHLDAKALKYLYERKIHNIPMKKSDRKSR</sequence>
<keyword evidence="2" id="KW-1185">Reference proteome</keyword>
<name>A0A6B9LU81_9ADEN</name>
<dbReference type="Proteomes" id="UP000681220">
    <property type="component" value="Segment"/>
</dbReference>
<organism evidence="1 2">
    <name type="scientific">psittacine adenovirus 7</name>
    <dbReference type="NCBI Taxonomy" id="2848040"/>
    <lineage>
        <taxon>Viruses</taxon>
        <taxon>Varidnaviria</taxon>
        <taxon>Bamfordvirae</taxon>
        <taxon>Preplasmiviricota</taxon>
        <taxon>Polisuviricotina</taxon>
        <taxon>Pharingeaviricetes</taxon>
        <taxon>Rowavirales</taxon>
        <taxon>Adenoviridae</taxon>
        <taxon>Siadenovirus</taxon>
        <taxon>Siadenovirus sanguineae</taxon>
        <taxon>Psittacine siadenovirus E</taxon>
    </lineage>
</organism>
<evidence type="ECO:0000313" key="1">
    <source>
        <dbReference type="EMBL" id="QHB43565.1"/>
    </source>
</evidence>
<dbReference type="GeneID" id="80536238"/>
<dbReference type="EMBL" id="MK227353">
    <property type="protein sequence ID" value="QHB43565.1"/>
    <property type="molecule type" value="Genomic_DNA"/>
</dbReference>
<reference evidence="1 2" key="1">
    <citation type="journal article" date="2019" name="Vet. Microbiol.">
        <title>Disease surveillance in wild Victorian cacatuids reveals co-infection with multiple agents and detection of novel avian viruses.</title>
        <authorList>
            <person name="Sutherland M."/>
            <person name="Sarker S."/>
            <person name="Vaz P.K."/>
            <person name="Legione A.R."/>
            <person name="Devlin J.M."/>
            <person name="Macwhirter P.L."/>
            <person name="Whiteley P.L."/>
            <person name="Raidal S.R."/>
        </authorList>
    </citation>
    <scope>NUCLEOTIDE SEQUENCE [LARGE SCALE GENOMIC DNA]</scope>
    <source>
        <strain evidence="1">CorAdV1/Melbourne/2015</strain>
    </source>
</reference>
<evidence type="ECO:0000313" key="2">
    <source>
        <dbReference type="Proteomes" id="UP000681220"/>
    </source>
</evidence>
<accession>A0A6B9LU81</accession>